<dbReference type="Proteomes" id="UP000184758">
    <property type="component" value="Unassembled WGS sequence"/>
</dbReference>
<dbReference type="AlphaFoldDB" id="A0A1N6FGT3"/>
<dbReference type="EMBL" id="FSRN01000001">
    <property type="protein sequence ID" value="SIN94491.1"/>
    <property type="molecule type" value="Genomic_DNA"/>
</dbReference>
<evidence type="ECO:0000313" key="5">
    <source>
        <dbReference type="Proteomes" id="UP000184758"/>
    </source>
</evidence>
<dbReference type="GO" id="GO:0005886">
    <property type="term" value="C:plasma membrane"/>
    <property type="evidence" value="ECO:0007669"/>
    <property type="project" value="UniProtKB-SubCell"/>
</dbReference>
<name>A0A1N6FGT3_9LACT</name>
<accession>A0A1N6FGT3</accession>
<feature type="transmembrane region" description="Helical" evidence="3">
    <location>
        <begin position="140"/>
        <end position="164"/>
    </location>
</feature>
<evidence type="ECO:0000256" key="3">
    <source>
        <dbReference type="SAM" id="Phobius"/>
    </source>
</evidence>
<feature type="transmembrane region" description="Helical" evidence="3">
    <location>
        <begin position="77"/>
        <end position="95"/>
    </location>
</feature>
<protein>
    <recommendedName>
        <fullName evidence="2">Biotin transporter</fullName>
    </recommendedName>
</protein>
<feature type="transmembrane region" description="Helical" evidence="3">
    <location>
        <begin position="52"/>
        <end position="71"/>
    </location>
</feature>
<dbReference type="Pfam" id="PF02632">
    <property type="entry name" value="BioY"/>
    <property type="match status" value="1"/>
</dbReference>
<dbReference type="GO" id="GO:0015225">
    <property type="term" value="F:biotin transmembrane transporter activity"/>
    <property type="evidence" value="ECO:0007669"/>
    <property type="project" value="UniProtKB-UniRule"/>
</dbReference>
<dbReference type="PANTHER" id="PTHR34295:SF1">
    <property type="entry name" value="BIOTIN TRANSPORTER BIOY"/>
    <property type="match status" value="1"/>
</dbReference>
<proteinExistence type="inferred from homology"/>
<comment type="similarity">
    <text evidence="1 2">Belongs to the BioY family.</text>
</comment>
<dbReference type="STRING" id="28230.SAMN05878443_0611"/>
<dbReference type="eggNOG" id="COG1268">
    <property type="taxonomic scope" value="Bacteria"/>
</dbReference>
<dbReference type="InterPro" id="IPR003784">
    <property type="entry name" value="BioY"/>
</dbReference>
<dbReference type="RefSeq" id="WP_034547278.1">
    <property type="nucleotide sequence ID" value="NZ_FSRN01000001.1"/>
</dbReference>
<dbReference type="PANTHER" id="PTHR34295">
    <property type="entry name" value="BIOTIN TRANSPORTER BIOY"/>
    <property type="match status" value="1"/>
</dbReference>
<keyword evidence="2 3" id="KW-0472">Membrane</keyword>
<evidence type="ECO:0000256" key="2">
    <source>
        <dbReference type="PIRNR" id="PIRNR016661"/>
    </source>
</evidence>
<evidence type="ECO:0000256" key="1">
    <source>
        <dbReference type="ARBA" id="ARBA00010692"/>
    </source>
</evidence>
<evidence type="ECO:0000313" key="4">
    <source>
        <dbReference type="EMBL" id="SIN94491.1"/>
    </source>
</evidence>
<comment type="subcellular location">
    <subcellularLocation>
        <location evidence="2">Cell membrane</location>
        <topology evidence="2">Multi-pass membrane protein</topology>
    </subcellularLocation>
</comment>
<keyword evidence="5" id="KW-1185">Reference proteome</keyword>
<organism evidence="4 5">
    <name type="scientific">Carnobacterium alterfunditum</name>
    <dbReference type="NCBI Taxonomy" id="28230"/>
    <lineage>
        <taxon>Bacteria</taxon>
        <taxon>Bacillati</taxon>
        <taxon>Bacillota</taxon>
        <taxon>Bacilli</taxon>
        <taxon>Lactobacillales</taxon>
        <taxon>Carnobacteriaceae</taxon>
        <taxon>Carnobacterium</taxon>
    </lineage>
</organism>
<feature type="transmembrane region" description="Helical" evidence="3">
    <location>
        <begin position="107"/>
        <end position="128"/>
    </location>
</feature>
<dbReference type="Gene3D" id="1.10.1760.20">
    <property type="match status" value="1"/>
</dbReference>
<keyword evidence="2" id="KW-1003">Cell membrane</keyword>
<dbReference type="PIRSF" id="PIRSF016661">
    <property type="entry name" value="BioY"/>
    <property type="match status" value="1"/>
</dbReference>
<keyword evidence="3" id="KW-1133">Transmembrane helix</keyword>
<reference evidence="5" key="1">
    <citation type="submission" date="2016-11" db="EMBL/GenBank/DDBJ databases">
        <authorList>
            <person name="Varghese N."/>
            <person name="Submissions S."/>
        </authorList>
    </citation>
    <scope>NUCLEOTIDE SEQUENCE [LARGE SCALE GENOMIC DNA]</scope>
    <source>
        <strain evidence="5">313</strain>
    </source>
</reference>
<feature type="transmembrane region" description="Helical" evidence="3">
    <location>
        <begin position="20"/>
        <end position="45"/>
    </location>
</feature>
<keyword evidence="2" id="KW-0813">Transport</keyword>
<sequence>MSKLTTRELTLCSLMAALTYIGSFISLPLGLVPFTLQTLFVLLTGLILRKRAAFLAQSLHLFLILIFKGFQSFLSPSFGFVIGFIVGAYLMAWFLESRSFTLKTAIGAMLIGSSIFYLFGLPYMIFIVRGYMDLTMSNSLILKTGFLLFIPGDIIKAGFAFLIASRLQPFVRRLPN</sequence>
<gene>
    <name evidence="4" type="ORF">SAMN05878443_0611</name>
</gene>
<keyword evidence="3" id="KW-0812">Transmembrane</keyword>